<keyword evidence="2 7" id="KW-0813">Transport</keyword>
<evidence type="ECO:0000256" key="5">
    <source>
        <dbReference type="ARBA" id="ARBA00022989"/>
    </source>
</evidence>
<name>A0ABX0SIC7_9ACTN</name>
<evidence type="ECO:0000313" key="10">
    <source>
        <dbReference type="Proteomes" id="UP000749311"/>
    </source>
</evidence>
<sequence length="324" mass="34556">MSLAALGRRLLSFAVSLLCASAVVFGLLNLLPGDVAGVILGPNATPESIEAMRTRLGLDRPVWLRYLDWLGGLLTGDFGTSALSGDPVAGVIGSRLAVTTWLVVLGMFLALLIALPVGMFAAMRRQRVDGLAASGLSQLGMAVPVFVVGLALSLIVGVKLRWLPANGYVPLTDSPGQWLAHLVLPCLTLGLVQGAVLVRYVRSAFIEVLQTEYFRTARAIGWRRWPAMLRHGLRNASLQIVTVLGLQMATLFVGAIVVESVFALPGLGLYLLQVVANRDLPVVQSIVMVLVALVLVINLLVDLAYTFIDPRLRGDATAASEADE</sequence>
<feature type="transmembrane region" description="Helical" evidence="7">
    <location>
        <begin position="135"/>
        <end position="158"/>
    </location>
</feature>
<reference evidence="9 10" key="1">
    <citation type="submission" date="2020-02" db="EMBL/GenBank/DDBJ databases">
        <title>Sequencing the genomes of 1000 actinobacteria strains.</title>
        <authorList>
            <person name="Klenk H.-P."/>
        </authorList>
    </citation>
    <scope>NUCLEOTIDE SEQUENCE [LARGE SCALE GENOMIC DNA]</scope>
    <source>
        <strain evidence="9 10">DSM 19609</strain>
    </source>
</reference>
<dbReference type="Pfam" id="PF00528">
    <property type="entry name" value="BPD_transp_1"/>
    <property type="match status" value="1"/>
</dbReference>
<feature type="transmembrane region" description="Helical" evidence="7">
    <location>
        <begin position="282"/>
        <end position="305"/>
    </location>
</feature>
<evidence type="ECO:0000256" key="4">
    <source>
        <dbReference type="ARBA" id="ARBA00022692"/>
    </source>
</evidence>
<feature type="transmembrane region" description="Helical" evidence="7">
    <location>
        <begin position="178"/>
        <end position="201"/>
    </location>
</feature>
<dbReference type="PROSITE" id="PS50928">
    <property type="entry name" value="ABC_TM1"/>
    <property type="match status" value="1"/>
</dbReference>
<dbReference type="Proteomes" id="UP000749311">
    <property type="component" value="Unassembled WGS sequence"/>
</dbReference>
<dbReference type="PANTHER" id="PTHR43163:SF6">
    <property type="entry name" value="DIPEPTIDE TRANSPORT SYSTEM PERMEASE PROTEIN DPPB-RELATED"/>
    <property type="match status" value="1"/>
</dbReference>
<feature type="transmembrane region" description="Helical" evidence="7">
    <location>
        <begin position="101"/>
        <end position="123"/>
    </location>
</feature>
<keyword evidence="10" id="KW-1185">Reference proteome</keyword>
<organism evidence="9 10">
    <name type="scientific">Brooklawnia cerclae</name>
    <dbReference type="NCBI Taxonomy" id="349934"/>
    <lineage>
        <taxon>Bacteria</taxon>
        <taxon>Bacillati</taxon>
        <taxon>Actinomycetota</taxon>
        <taxon>Actinomycetes</taxon>
        <taxon>Propionibacteriales</taxon>
        <taxon>Propionibacteriaceae</taxon>
        <taxon>Brooklawnia</taxon>
    </lineage>
</organism>
<keyword evidence="3" id="KW-1003">Cell membrane</keyword>
<evidence type="ECO:0000256" key="2">
    <source>
        <dbReference type="ARBA" id="ARBA00022448"/>
    </source>
</evidence>
<feature type="domain" description="ABC transmembrane type-1" evidence="8">
    <location>
        <begin position="96"/>
        <end position="301"/>
    </location>
</feature>
<dbReference type="Gene3D" id="1.10.3720.10">
    <property type="entry name" value="MetI-like"/>
    <property type="match status" value="1"/>
</dbReference>
<dbReference type="PANTHER" id="PTHR43163">
    <property type="entry name" value="DIPEPTIDE TRANSPORT SYSTEM PERMEASE PROTEIN DPPB-RELATED"/>
    <property type="match status" value="1"/>
</dbReference>
<comment type="similarity">
    <text evidence="7">Belongs to the binding-protein-dependent transport system permease family.</text>
</comment>
<evidence type="ECO:0000256" key="7">
    <source>
        <dbReference type="RuleBase" id="RU363032"/>
    </source>
</evidence>
<dbReference type="CDD" id="cd06261">
    <property type="entry name" value="TM_PBP2"/>
    <property type="match status" value="1"/>
</dbReference>
<dbReference type="InterPro" id="IPR000515">
    <property type="entry name" value="MetI-like"/>
</dbReference>
<proteinExistence type="inferred from homology"/>
<dbReference type="RefSeq" id="WP_167165404.1">
    <property type="nucleotide sequence ID" value="NZ_BAAAOO010000003.1"/>
</dbReference>
<dbReference type="SUPFAM" id="SSF161098">
    <property type="entry name" value="MetI-like"/>
    <property type="match status" value="1"/>
</dbReference>
<evidence type="ECO:0000256" key="3">
    <source>
        <dbReference type="ARBA" id="ARBA00022475"/>
    </source>
</evidence>
<keyword evidence="5 7" id="KW-1133">Transmembrane helix</keyword>
<comment type="subcellular location">
    <subcellularLocation>
        <location evidence="1 7">Cell membrane</location>
        <topology evidence="1 7">Multi-pass membrane protein</topology>
    </subcellularLocation>
</comment>
<dbReference type="InterPro" id="IPR035906">
    <property type="entry name" value="MetI-like_sf"/>
</dbReference>
<dbReference type="InterPro" id="IPR045621">
    <property type="entry name" value="BPD_transp_1_N"/>
</dbReference>
<evidence type="ECO:0000256" key="1">
    <source>
        <dbReference type="ARBA" id="ARBA00004651"/>
    </source>
</evidence>
<protein>
    <submittedName>
        <fullName evidence="9">Peptide/nickel transport system permease protein</fullName>
    </submittedName>
</protein>
<dbReference type="EMBL" id="JAAMOZ010000001">
    <property type="protein sequence ID" value="NIH56396.1"/>
    <property type="molecule type" value="Genomic_DNA"/>
</dbReference>
<keyword evidence="4 7" id="KW-0812">Transmembrane</keyword>
<feature type="transmembrane region" description="Helical" evidence="7">
    <location>
        <begin position="238"/>
        <end position="262"/>
    </location>
</feature>
<accession>A0ABX0SIC7</accession>
<comment type="caution">
    <text evidence="9">The sequence shown here is derived from an EMBL/GenBank/DDBJ whole genome shotgun (WGS) entry which is preliminary data.</text>
</comment>
<evidence type="ECO:0000259" key="8">
    <source>
        <dbReference type="PROSITE" id="PS50928"/>
    </source>
</evidence>
<evidence type="ECO:0000313" key="9">
    <source>
        <dbReference type="EMBL" id="NIH56396.1"/>
    </source>
</evidence>
<gene>
    <name evidence="9" type="ORF">FB473_001041</name>
</gene>
<keyword evidence="6 7" id="KW-0472">Membrane</keyword>
<evidence type="ECO:0000256" key="6">
    <source>
        <dbReference type="ARBA" id="ARBA00023136"/>
    </source>
</evidence>
<dbReference type="Pfam" id="PF19300">
    <property type="entry name" value="BPD_transp_1_N"/>
    <property type="match status" value="1"/>
</dbReference>